<gene>
    <name evidence="5" type="ORF">CJ030_MR5G025015</name>
</gene>
<dbReference type="SUPFAM" id="SSF56112">
    <property type="entry name" value="Protein kinase-like (PK-like)"/>
    <property type="match status" value="1"/>
</dbReference>
<evidence type="ECO:0000313" key="6">
    <source>
        <dbReference type="Proteomes" id="UP000516437"/>
    </source>
</evidence>
<protein>
    <recommendedName>
        <fullName evidence="4">Protein kinase domain-containing protein</fullName>
    </recommendedName>
</protein>
<dbReference type="Gene3D" id="1.10.510.10">
    <property type="entry name" value="Transferase(Phosphotransferase) domain 1"/>
    <property type="match status" value="1"/>
</dbReference>
<comment type="caution">
    <text evidence="5">The sequence shown here is derived from an EMBL/GenBank/DDBJ whole genome shotgun (WGS) entry which is preliminary data.</text>
</comment>
<feature type="coiled-coil region" evidence="3">
    <location>
        <begin position="16"/>
        <end position="43"/>
    </location>
</feature>
<name>A0A6A1VK10_9ROSI</name>
<evidence type="ECO:0000313" key="5">
    <source>
        <dbReference type="EMBL" id="KAB1212247.1"/>
    </source>
</evidence>
<dbReference type="GO" id="GO:0007166">
    <property type="term" value="P:cell surface receptor signaling pathway"/>
    <property type="evidence" value="ECO:0007669"/>
    <property type="project" value="InterPro"/>
</dbReference>
<dbReference type="PANTHER" id="PTHR27005">
    <property type="entry name" value="WALL-ASSOCIATED RECEPTOR KINASE-LIKE 21"/>
    <property type="match status" value="1"/>
</dbReference>
<evidence type="ECO:0000256" key="3">
    <source>
        <dbReference type="SAM" id="Coils"/>
    </source>
</evidence>
<evidence type="ECO:0000259" key="4">
    <source>
        <dbReference type="PROSITE" id="PS50011"/>
    </source>
</evidence>
<reference evidence="5 6" key="1">
    <citation type="journal article" date="2019" name="Plant Biotechnol. J.">
        <title>The red bayberry genome and genetic basis of sex determination.</title>
        <authorList>
            <person name="Jia H.M."/>
            <person name="Jia H.J."/>
            <person name="Cai Q.L."/>
            <person name="Wang Y."/>
            <person name="Zhao H.B."/>
            <person name="Yang W.F."/>
            <person name="Wang G.Y."/>
            <person name="Li Y.H."/>
            <person name="Zhan D.L."/>
            <person name="Shen Y.T."/>
            <person name="Niu Q.F."/>
            <person name="Chang L."/>
            <person name="Qiu J."/>
            <person name="Zhao L."/>
            <person name="Xie H.B."/>
            <person name="Fu W.Y."/>
            <person name="Jin J."/>
            <person name="Li X.W."/>
            <person name="Jiao Y."/>
            <person name="Zhou C.C."/>
            <person name="Tu T."/>
            <person name="Chai C.Y."/>
            <person name="Gao J.L."/>
            <person name="Fan L.J."/>
            <person name="van de Weg E."/>
            <person name="Wang J.Y."/>
            <person name="Gao Z.S."/>
        </authorList>
    </citation>
    <scope>NUCLEOTIDE SEQUENCE [LARGE SCALE GENOMIC DNA]</scope>
    <source>
        <tissue evidence="5">Leaves</tissue>
    </source>
</reference>
<accession>A0A6A1VK10</accession>
<dbReference type="GO" id="GO:0005886">
    <property type="term" value="C:plasma membrane"/>
    <property type="evidence" value="ECO:0007669"/>
    <property type="project" value="TreeGrafter"/>
</dbReference>
<dbReference type="PROSITE" id="PS50011">
    <property type="entry name" value="PROTEIN_KINASE_DOM"/>
    <property type="match status" value="1"/>
</dbReference>
<proteinExistence type="predicted"/>
<sequence length="350" mass="39639">MGVKKLLASWIDRLSRQGHEKRRREEERERAFLENGSKALEALIVSCNGRPIPIRTFSYEELRRATNNYDQGRLLDHSWFYEFYEGSFDGRTILVKTCTKVTRSEYAITDLATSAQASAHGNVLKLVGCCLENPLPTLVFESVQHGTLADRIDEFGGHGSPFMTWQSRLKVARDIAHAITYLHIAFSRPIIHRYINPSNIFFDQHEIPKLSGFSLSISIPEGETHVEDFVRGTTGYMCPDYVATGCITEKVDVYSFGMLLLVLLTGPRAYRDLAKTWDGSYLIDNVRELGEINHIVDPAIFVGETSGARMEQQLQGVLQLAFICLDKDPVRRPTMMDVTKELRRIGKSVC</sequence>
<feature type="domain" description="Protein kinase" evidence="4">
    <location>
        <begin position="69"/>
        <end position="345"/>
    </location>
</feature>
<evidence type="ECO:0000256" key="2">
    <source>
        <dbReference type="ARBA" id="ARBA00022840"/>
    </source>
</evidence>
<dbReference type="GO" id="GO:0004674">
    <property type="term" value="F:protein serine/threonine kinase activity"/>
    <property type="evidence" value="ECO:0007669"/>
    <property type="project" value="TreeGrafter"/>
</dbReference>
<dbReference type="InterPro" id="IPR011009">
    <property type="entry name" value="Kinase-like_dom_sf"/>
</dbReference>
<keyword evidence="6" id="KW-1185">Reference proteome</keyword>
<dbReference type="InterPro" id="IPR045274">
    <property type="entry name" value="WAK-like"/>
</dbReference>
<dbReference type="EMBL" id="RXIC02000023">
    <property type="protein sequence ID" value="KAB1212247.1"/>
    <property type="molecule type" value="Genomic_DNA"/>
</dbReference>
<dbReference type="AlphaFoldDB" id="A0A6A1VK10"/>
<keyword evidence="1" id="KW-0547">Nucleotide-binding</keyword>
<dbReference type="Gene3D" id="3.30.200.20">
    <property type="entry name" value="Phosphorylase Kinase, domain 1"/>
    <property type="match status" value="1"/>
</dbReference>
<dbReference type="Proteomes" id="UP000516437">
    <property type="component" value="Chromosome 5"/>
</dbReference>
<keyword evidence="3" id="KW-0175">Coiled coil</keyword>
<dbReference type="PANTHER" id="PTHR27005:SF543">
    <property type="entry name" value="NON-FUNCTIONAL PSEUDOKINASE ZED1-LIKE"/>
    <property type="match status" value="1"/>
</dbReference>
<organism evidence="5 6">
    <name type="scientific">Morella rubra</name>
    <name type="common">Chinese bayberry</name>
    <dbReference type="NCBI Taxonomy" id="262757"/>
    <lineage>
        <taxon>Eukaryota</taxon>
        <taxon>Viridiplantae</taxon>
        <taxon>Streptophyta</taxon>
        <taxon>Embryophyta</taxon>
        <taxon>Tracheophyta</taxon>
        <taxon>Spermatophyta</taxon>
        <taxon>Magnoliopsida</taxon>
        <taxon>eudicotyledons</taxon>
        <taxon>Gunneridae</taxon>
        <taxon>Pentapetalae</taxon>
        <taxon>rosids</taxon>
        <taxon>fabids</taxon>
        <taxon>Fagales</taxon>
        <taxon>Myricaceae</taxon>
        <taxon>Morella</taxon>
    </lineage>
</organism>
<dbReference type="GO" id="GO:0005524">
    <property type="term" value="F:ATP binding"/>
    <property type="evidence" value="ECO:0007669"/>
    <property type="project" value="UniProtKB-KW"/>
</dbReference>
<evidence type="ECO:0000256" key="1">
    <source>
        <dbReference type="ARBA" id="ARBA00022741"/>
    </source>
</evidence>
<dbReference type="InterPro" id="IPR000719">
    <property type="entry name" value="Prot_kinase_dom"/>
</dbReference>
<dbReference type="Pfam" id="PF00069">
    <property type="entry name" value="Pkinase"/>
    <property type="match status" value="1"/>
</dbReference>
<keyword evidence="2" id="KW-0067">ATP-binding</keyword>
<dbReference type="OrthoDB" id="75710at2759"/>